<proteinExistence type="predicted"/>
<organism evidence="1 2">
    <name type="scientific">Pleurotus cornucopiae</name>
    <name type="common">Cornucopia mushroom</name>
    <dbReference type="NCBI Taxonomy" id="5321"/>
    <lineage>
        <taxon>Eukaryota</taxon>
        <taxon>Fungi</taxon>
        <taxon>Dikarya</taxon>
        <taxon>Basidiomycota</taxon>
        <taxon>Agaricomycotina</taxon>
        <taxon>Agaricomycetes</taxon>
        <taxon>Agaricomycetidae</taxon>
        <taxon>Agaricales</taxon>
        <taxon>Pleurotineae</taxon>
        <taxon>Pleurotaceae</taxon>
        <taxon>Pleurotus</taxon>
    </lineage>
</organism>
<evidence type="ECO:0000313" key="1">
    <source>
        <dbReference type="EMBL" id="KAG9224909.1"/>
    </source>
</evidence>
<name>A0ACB7J2Z3_PLECO</name>
<dbReference type="Proteomes" id="UP000824881">
    <property type="component" value="Unassembled WGS sequence"/>
</dbReference>
<protein>
    <submittedName>
        <fullName evidence="1">Uncharacterized protein</fullName>
    </submittedName>
</protein>
<evidence type="ECO:0000313" key="2">
    <source>
        <dbReference type="Proteomes" id="UP000824881"/>
    </source>
</evidence>
<accession>A0ACB7J2Z3</accession>
<gene>
    <name evidence="1" type="ORF">CCMSSC00406_0001940</name>
</gene>
<sequence>MTFLRSVLTPKKGTDSALPPNWPSPLHNKCSAPGCTFPNPPQVVKGVYDCQGVPGGFYCDGTYRVSSAKADSAERYFKEEFRIESTNKRRQRLMEKRRYEEEHYKQAHYCHHDDHPKVKLVMNLNARYEDPVRRQRVASEAAAQLPVPAEHRKKNPLSPTSLRHRVASEPTAEANASLHRRIAQRRNPAQECAIPGVREYYQHNIPVKVTQQARQPHQYDKVKSTSDIVYHHSHQHQHQSASSRAPARDLGELPPSAPRTVRSQHNIYANYTNYPAQQRQ</sequence>
<dbReference type="EMBL" id="WQMT02000003">
    <property type="protein sequence ID" value="KAG9224909.1"/>
    <property type="molecule type" value="Genomic_DNA"/>
</dbReference>
<comment type="caution">
    <text evidence="1">The sequence shown here is derived from an EMBL/GenBank/DDBJ whole genome shotgun (WGS) entry which is preliminary data.</text>
</comment>
<keyword evidence="2" id="KW-1185">Reference proteome</keyword>
<reference evidence="1 2" key="1">
    <citation type="journal article" date="2021" name="Appl. Environ. Microbiol.">
        <title>Genetic linkage and physical mapping for an oyster mushroom Pleurotus cornucopiae and QTL analysis for the trait cap color.</title>
        <authorList>
            <person name="Zhang Y."/>
            <person name="Gao W."/>
            <person name="Sonnenberg A."/>
            <person name="Chen Q."/>
            <person name="Zhang J."/>
            <person name="Huang C."/>
        </authorList>
    </citation>
    <scope>NUCLEOTIDE SEQUENCE [LARGE SCALE GENOMIC DNA]</scope>
    <source>
        <strain evidence="1">CCMSSC00406</strain>
    </source>
</reference>